<evidence type="ECO:0000256" key="4">
    <source>
        <dbReference type="ARBA" id="ARBA00022729"/>
    </source>
</evidence>
<comment type="subcellular location">
    <subcellularLocation>
        <location evidence="1">Periplasm</location>
    </subcellularLocation>
</comment>
<evidence type="ECO:0000259" key="6">
    <source>
        <dbReference type="Pfam" id="PF00496"/>
    </source>
</evidence>
<feature type="domain" description="Solute-binding protein family 5" evidence="6">
    <location>
        <begin position="73"/>
        <end position="410"/>
    </location>
</feature>
<protein>
    <submittedName>
        <fullName evidence="7">ABC transporter substrate-binding protein</fullName>
    </submittedName>
</protein>
<proteinExistence type="inferred from homology"/>
<dbReference type="Pfam" id="PF00496">
    <property type="entry name" value="SBP_bac_5"/>
    <property type="match status" value="1"/>
</dbReference>
<evidence type="ECO:0000313" key="8">
    <source>
        <dbReference type="Proteomes" id="UP001431784"/>
    </source>
</evidence>
<dbReference type="InterPro" id="IPR000914">
    <property type="entry name" value="SBP_5_dom"/>
</dbReference>
<accession>A0ABT5T731</accession>
<dbReference type="CDD" id="cd00995">
    <property type="entry name" value="PBP2_NikA_DppA_OppA_like"/>
    <property type="match status" value="1"/>
</dbReference>
<evidence type="ECO:0000256" key="5">
    <source>
        <dbReference type="SAM" id="SignalP"/>
    </source>
</evidence>
<evidence type="ECO:0000256" key="2">
    <source>
        <dbReference type="ARBA" id="ARBA00005695"/>
    </source>
</evidence>
<dbReference type="PIRSF" id="PIRSF002741">
    <property type="entry name" value="MppA"/>
    <property type="match status" value="1"/>
</dbReference>
<dbReference type="InterPro" id="IPR039424">
    <property type="entry name" value="SBP_5"/>
</dbReference>
<dbReference type="RefSeq" id="WP_274351625.1">
    <property type="nucleotide sequence ID" value="NZ_JAQZSM010000005.1"/>
</dbReference>
<keyword evidence="8" id="KW-1185">Reference proteome</keyword>
<dbReference type="Proteomes" id="UP001431784">
    <property type="component" value="Unassembled WGS sequence"/>
</dbReference>
<dbReference type="EMBL" id="JAQZSM010000005">
    <property type="protein sequence ID" value="MDD7970935.1"/>
    <property type="molecule type" value="Genomic_DNA"/>
</dbReference>
<comment type="caution">
    <text evidence="7">The sequence shown here is derived from an EMBL/GenBank/DDBJ whole genome shotgun (WGS) entry which is preliminary data.</text>
</comment>
<dbReference type="PANTHER" id="PTHR30290:SF9">
    <property type="entry name" value="OLIGOPEPTIDE-BINDING PROTEIN APPA"/>
    <property type="match status" value="1"/>
</dbReference>
<evidence type="ECO:0000313" key="7">
    <source>
        <dbReference type="EMBL" id="MDD7970935.1"/>
    </source>
</evidence>
<evidence type="ECO:0000256" key="3">
    <source>
        <dbReference type="ARBA" id="ARBA00022448"/>
    </source>
</evidence>
<dbReference type="Gene3D" id="3.40.190.10">
    <property type="entry name" value="Periplasmic binding protein-like II"/>
    <property type="match status" value="1"/>
</dbReference>
<feature type="chain" id="PRO_5046037613" evidence="5">
    <location>
        <begin position="23"/>
        <end position="509"/>
    </location>
</feature>
<name>A0ABT5T731_9RHOB</name>
<keyword evidence="3" id="KW-0813">Transport</keyword>
<evidence type="ECO:0000256" key="1">
    <source>
        <dbReference type="ARBA" id="ARBA00004418"/>
    </source>
</evidence>
<dbReference type="Gene3D" id="3.10.105.10">
    <property type="entry name" value="Dipeptide-binding Protein, Domain 3"/>
    <property type="match status" value="1"/>
</dbReference>
<comment type="similarity">
    <text evidence="2">Belongs to the bacterial solute-binding protein 5 family.</text>
</comment>
<organism evidence="7 8">
    <name type="scientific">Roseinatronobacter alkalisoli</name>
    <dbReference type="NCBI Taxonomy" id="3028235"/>
    <lineage>
        <taxon>Bacteria</taxon>
        <taxon>Pseudomonadati</taxon>
        <taxon>Pseudomonadota</taxon>
        <taxon>Alphaproteobacteria</taxon>
        <taxon>Rhodobacterales</taxon>
        <taxon>Paracoccaceae</taxon>
        <taxon>Roseinatronobacter</taxon>
    </lineage>
</organism>
<dbReference type="PANTHER" id="PTHR30290">
    <property type="entry name" value="PERIPLASMIC BINDING COMPONENT OF ABC TRANSPORTER"/>
    <property type="match status" value="1"/>
</dbReference>
<keyword evidence="4 5" id="KW-0732">Signal</keyword>
<feature type="signal peptide" evidence="5">
    <location>
        <begin position="1"/>
        <end position="22"/>
    </location>
</feature>
<dbReference type="SUPFAM" id="SSF53850">
    <property type="entry name" value="Periplasmic binding protein-like II"/>
    <property type="match status" value="1"/>
</dbReference>
<dbReference type="Gene3D" id="3.90.76.10">
    <property type="entry name" value="Dipeptide-binding Protein, Domain 1"/>
    <property type="match status" value="1"/>
</dbReference>
<reference evidence="7" key="1">
    <citation type="submission" date="2023-02" db="EMBL/GenBank/DDBJ databases">
        <title>Description of Roseinatronobacter alkalisoli sp. nov., an alkaliphilic bacerium isolated from soda soil.</title>
        <authorList>
            <person name="Wei W."/>
        </authorList>
    </citation>
    <scope>NUCLEOTIDE SEQUENCE</scope>
    <source>
        <strain evidence="7">HJB301</strain>
    </source>
</reference>
<sequence length="509" mass="56225">MKFTKAAVAALIVMSMTGPALARSDSINSPFVVAINHEPDTLDPSISINTVLSRPTLENIIEPIVALDAEGNLVPGVADFSYSDDGTVLTFTIRDGVTFHNGMPLTADDLIFSHERMAERSPIYQSRLRNFDRVEKLDERTVQFVFTSADVTYLPPRNLSVLSKAYYDEVGEAEFVANPVGTGPYTLVSYTPGQSMEMQAFEGYHGGAPEVKNLRFVFVHEDSTRVAMLRTGEADLILNVPFTERHALERDGFQIEEVAVTPTVSVQFTMNNPDVPWHDVRVRRAVAHAIDADSIVDGLFEGVPKRHVAFGPNEIGFDPELEHYGYDPERAKELLAEAGYPDGFDMPLIWWRGENAGIRETAEVVSIYLQQVGIRANVSSLDVPDFVGKIRAAKGEGSREAWVGITPTPLAEYFDPTIALAFTFWSQSPFAQWQNDEFDALVAQAVQTVDPDTRAPLVVEATRILHADVPQIPLWNNVSVYAMKPGISYTPAPRHLVRSTIADVTLSAE</sequence>
<dbReference type="InterPro" id="IPR030678">
    <property type="entry name" value="Peptide/Ni-bd"/>
</dbReference>
<gene>
    <name evidence="7" type="ORF">PUT78_07480</name>
</gene>